<name>K0RAW3_THAOC</name>
<evidence type="ECO:0000313" key="6">
    <source>
        <dbReference type="Proteomes" id="UP000266841"/>
    </source>
</evidence>
<keyword evidence="6" id="KW-1185">Reference proteome</keyword>
<dbReference type="OrthoDB" id="272077at2759"/>
<comment type="caution">
    <text evidence="5">The sequence shown here is derived from an EMBL/GenBank/DDBJ whole genome shotgun (WGS) entry which is preliminary data.</text>
</comment>
<dbReference type="Proteomes" id="UP000266841">
    <property type="component" value="Unassembled WGS sequence"/>
</dbReference>
<dbReference type="InterPro" id="IPR050767">
    <property type="entry name" value="Sel1_AlgK"/>
</dbReference>
<reference evidence="5 6" key="1">
    <citation type="journal article" date="2012" name="Genome Biol.">
        <title>Genome and low-iron response of an oceanic diatom adapted to chronic iron limitation.</title>
        <authorList>
            <person name="Lommer M."/>
            <person name="Specht M."/>
            <person name="Roy A.S."/>
            <person name="Kraemer L."/>
            <person name="Andreson R."/>
            <person name="Gutowska M.A."/>
            <person name="Wolf J."/>
            <person name="Bergner S.V."/>
            <person name="Schilhabel M.B."/>
            <person name="Klostermeier U.C."/>
            <person name="Beiko R.G."/>
            <person name="Rosenstiel P."/>
            <person name="Hippler M."/>
            <person name="Laroche J."/>
        </authorList>
    </citation>
    <scope>NUCLEOTIDE SEQUENCE [LARGE SCALE GENOMIC DNA]</scope>
    <source>
        <strain evidence="5 6">CCMP1005</strain>
    </source>
</reference>
<dbReference type="GO" id="GO:0005737">
    <property type="term" value="C:cytoplasm"/>
    <property type="evidence" value="ECO:0007669"/>
    <property type="project" value="UniProtKB-ARBA"/>
</dbReference>
<feature type="compositionally biased region" description="Basic and acidic residues" evidence="3">
    <location>
        <begin position="53"/>
        <end position="71"/>
    </location>
</feature>
<accession>K0RAW3</accession>
<dbReference type="PANTHER" id="PTHR11102">
    <property type="entry name" value="SEL-1-LIKE PROTEIN"/>
    <property type="match status" value="1"/>
</dbReference>
<dbReference type="EMBL" id="AGNL01043915">
    <property type="protein sequence ID" value="EJK50360.1"/>
    <property type="molecule type" value="Genomic_DNA"/>
</dbReference>
<feature type="compositionally biased region" description="Basic residues" evidence="3">
    <location>
        <begin position="1"/>
        <end position="13"/>
    </location>
</feature>
<dbReference type="GO" id="GO:0008270">
    <property type="term" value="F:zinc ion binding"/>
    <property type="evidence" value="ECO:0007669"/>
    <property type="project" value="UniProtKB-KW"/>
</dbReference>
<dbReference type="PROSITE" id="PS50089">
    <property type="entry name" value="ZF_RING_2"/>
    <property type="match status" value="1"/>
</dbReference>
<proteinExistence type="inferred from homology"/>
<dbReference type="Pfam" id="PF08238">
    <property type="entry name" value="Sel1"/>
    <property type="match status" value="2"/>
</dbReference>
<dbReference type="eggNOG" id="ENOG502S2H7">
    <property type="taxonomic scope" value="Eukaryota"/>
</dbReference>
<dbReference type="SMART" id="SM00671">
    <property type="entry name" value="SEL1"/>
    <property type="match status" value="3"/>
</dbReference>
<keyword evidence="2" id="KW-0863">Zinc-finger</keyword>
<dbReference type="InterPro" id="IPR013083">
    <property type="entry name" value="Znf_RING/FYVE/PHD"/>
</dbReference>
<keyword evidence="2" id="KW-0862">Zinc</keyword>
<sequence length="342" mass="38305">MPCHGIGRKRRRPTLASGEEGSEKTERERACQAKKTQRMSQVEIQTRGVEGGGMRRDLTRRSDHTGTDRRPPRALIFYSMSASDVAVAQADGSAESVDTAARDLQRRLMASGHERPEDDRCPICFDLIELPMGEHGKLNVCCMKIVCNGCALAAHQRGIYSRCPFCRSPFPADDASKLAMVQRRVSKSDAAAINNLGYQHYRGRHGLARDVPRAIELWTEAAELGSVTAHHHLGHTYYRGNDVQKDKPRGIHYWQEAAIKGHVPSRHSLGVVEHKNGNYQLAVQHWMISAKMGYDKSLRYIKGMFKEGHATKAQHAEALLGYRDAVEEMKSPQREEAKRIGV</sequence>
<dbReference type="Gene3D" id="1.25.40.10">
    <property type="entry name" value="Tetratricopeptide repeat domain"/>
    <property type="match status" value="1"/>
</dbReference>
<dbReference type="Gene3D" id="3.30.40.10">
    <property type="entry name" value="Zinc/RING finger domain, C3HC4 (zinc finger)"/>
    <property type="match status" value="1"/>
</dbReference>
<dbReference type="AlphaFoldDB" id="K0RAW3"/>
<evidence type="ECO:0000256" key="1">
    <source>
        <dbReference type="ARBA" id="ARBA00038101"/>
    </source>
</evidence>
<evidence type="ECO:0000313" key="5">
    <source>
        <dbReference type="EMBL" id="EJK50360.1"/>
    </source>
</evidence>
<dbReference type="InterPro" id="IPR006597">
    <property type="entry name" value="Sel1-like"/>
</dbReference>
<evidence type="ECO:0000256" key="3">
    <source>
        <dbReference type="SAM" id="MobiDB-lite"/>
    </source>
</evidence>
<feature type="region of interest" description="Disordered" evidence="3">
    <location>
        <begin position="1"/>
        <end position="71"/>
    </location>
</feature>
<gene>
    <name evidence="5" type="ORF">THAOC_30683</name>
</gene>
<dbReference type="SUPFAM" id="SSF81901">
    <property type="entry name" value="HCP-like"/>
    <property type="match status" value="1"/>
</dbReference>
<feature type="domain" description="RING-type" evidence="4">
    <location>
        <begin position="121"/>
        <end position="167"/>
    </location>
</feature>
<dbReference type="SUPFAM" id="SSF57850">
    <property type="entry name" value="RING/U-box"/>
    <property type="match status" value="1"/>
</dbReference>
<dbReference type="InterPro" id="IPR011990">
    <property type="entry name" value="TPR-like_helical_dom_sf"/>
</dbReference>
<feature type="compositionally biased region" description="Basic and acidic residues" evidence="3">
    <location>
        <begin position="21"/>
        <end position="31"/>
    </location>
</feature>
<comment type="similarity">
    <text evidence="1">Belongs to the sel-1 family.</text>
</comment>
<protein>
    <recommendedName>
        <fullName evidence="4">RING-type domain-containing protein</fullName>
    </recommendedName>
</protein>
<evidence type="ECO:0000259" key="4">
    <source>
        <dbReference type="PROSITE" id="PS50089"/>
    </source>
</evidence>
<keyword evidence="2" id="KW-0479">Metal-binding</keyword>
<organism evidence="5 6">
    <name type="scientific">Thalassiosira oceanica</name>
    <name type="common">Marine diatom</name>
    <dbReference type="NCBI Taxonomy" id="159749"/>
    <lineage>
        <taxon>Eukaryota</taxon>
        <taxon>Sar</taxon>
        <taxon>Stramenopiles</taxon>
        <taxon>Ochrophyta</taxon>
        <taxon>Bacillariophyta</taxon>
        <taxon>Coscinodiscophyceae</taxon>
        <taxon>Thalassiosirophycidae</taxon>
        <taxon>Thalassiosirales</taxon>
        <taxon>Thalassiosiraceae</taxon>
        <taxon>Thalassiosira</taxon>
    </lineage>
</organism>
<evidence type="ECO:0000256" key="2">
    <source>
        <dbReference type="PROSITE-ProRule" id="PRU00175"/>
    </source>
</evidence>
<dbReference type="PANTHER" id="PTHR11102:SF160">
    <property type="entry name" value="ERAD-ASSOCIATED E3 UBIQUITIN-PROTEIN LIGASE COMPONENT HRD3"/>
    <property type="match status" value="1"/>
</dbReference>
<dbReference type="InterPro" id="IPR001841">
    <property type="entry name" value="Znf_RING"/>
</dbReference>